<keyword evidence="5" id="KW-0808">Transferase</keyword>
<dbReference type="EMBL" id="NHON01000028">
    <property type="protein sequence ID" value="OWJ66080.1"/>
    <property type="molecule type" value="Genomic_DNA"/>
</dbReference>
<feature type="transmembrane region" description="Helical" evidence="9">
    <location>
        <begin position="336"/>
        <end position="355"/>
    </location>
</feature>
<accession>A0A211ZLF9</accession>
<evidence type="ECO:0000256" key="3">
    <source>
        <dbReference type="ARBA" id="ARBA00004991"/>
    </source>
</evidence>
<keyword evidence="11" id="KW-1185">Reference proteome</keyword>
<dbReference type="Pfam" id="PF13506">
    <property type="entry name" value="Glyco_transf_21"/>
    <property type="match status" value="1"/>
</dbReference>
<evidence type="ECO:0000256" key="6">
    <source>
        <dbReference type="ARBA" id="ARBA00022692"/>
    </source>
</evidence>
<dbReference type="PANTHER" id="PTHR12726:SF0">
    <property type="entry name" value="CERAMIDE GLUCOSYLTRANSFERASE"/>
    <property type="match status" value="1"/>
</dbReference>
<keyword evidence="7 9" id="KW-1133">Transmembrane helix</keyword>
<dbReference type="PANTHER" id="PTHR12726">
    <property type="entry name" value="CERAMIDE GLUCOSYLTRANSFERASE"/>
    <property type="match status" value="1"/>
</dbReference>
<protein>
    <recommendedName>
        <fullName evidence="12">Ceramide glucosyltransferase</fullName>
    </recommendedName>
</protein>
<proteinExistence type="predicted"/>
<evidence type="ECO:0000256" key="7">
    <source>
        <dbReference type="ARBA" id="ARBA00022989"/>
    </source>
</evidence>
<sequence>MLDVLLIPVLILAALGCLYLAAAILLTGRHARRRPPEPGSFPSITVIKPLHGVEPGLFENLASFCRQDYPGPVQILLGVADPRDPAIAVVEQVRAAFPQAVLELVVDARRHGSNRKVSNLINMAERIRHDVVVFSDSDVRVPADHLRQMVAELQAPGVGCVTCLYHGVPTGGVWSRLIGLGMDTHFTPSVIVGLGLRLARPCIGTTIVMGRDMLAEIGGLTAFADLLAEDYAIGAAVWAAGRKVAVSTQLIGHLCSEASAGSMWAHEMRWARTIKSIDPLGYAGSLITHPFPVALIAWALGGGLPALALAGLALALRIGLCIRFERAYSLPPRPYWLIPARDLLAFAVFVVSYLGSGVNWRGHLYQLVPDGTLVTDRRPPSP</sequence>
<comment type="pathway">
    <text evidence="3">Sphingolipid metabolism.</text>
</comment>
<evidence type="ECO:0000313" key="11">
    <source>
        <dbReference type="Proteomes" id="UP000196655"/>
    </source>
</evidence>
<dbReference type="GO" id="GO:0008120">
    <property type="term" value="F:ceramide glucosyltransferase activity"/>
    <property type="evidence" value="ECO:0007669"/>
    <property type="project" value="TreeGrafter"/>
</dbReference>
<evidence type="ECO:0000256" key="8">
    <source>
        <dbReference type="ARBA" id="ARBA00023136"/>
    </source>
</evidence>
<evidence type="ECO:0000256" key="9">
    <source>
        <dbReference type="SAM" id="Phobius"/>
    </source>
</evidence>
<keyword evidence="4" id="KW-0328">Glycosyltransferase</keyword>
<keyword evidence="8 9" id="KW-0472">Membrane</keyword>
<evidence type="ECO:0000256" key="2">
    <source>
        <dbReference type="ARBA" id="ARBA00004760"/>
    </source>
</evidence>
<evidence type="ECO:0008006" key="12">
    <source>
        <dbReference type="Google" id="ProtNLM"/>
    </source>
</evidence>
<evidence type="ECO:0000256" key="1">
    <source>
        <dbReference type="ARBA" id="ARBA00004141"/>
    </source>
</evidence>
<dbReference type="CDD" id="cd02520">
    <property type="entry name" value="Glucosylceramide_synthase"/>
    <property type="match status" value="1"/>
</dbReference>
<dbReference type="Proteomes" id="UP000196655">
    <property type="component" value="Unassembled WGS sequence"/>
</dbReference>
<dbReference type="STRING" id="1122125.GCA_000423185_05941"/>
<feature type="transmembrane region" description="Helical" evidence="9">
    <location>
        <begin position="6"/>
        <end position="26"/>
    </location>
</feature>
<evidence type="ECO:0000313" key="10">
    <source>
        <dbReference type="EMBL" id="OWJ66080.1"/>
    </source>
</evidence>
<comment type="subcellular location">
    <subcellularLocation>
        <location evidence="1">Membrane</location>
        <topology evidence="1">Multi-pass membrane protein</topology>
    </subcellularLocation>
</comment>
<dbReference type="OrthoDB" id="9814255at2"/>
<dbReference type="AlphaFoldDB" id="A0A211ZLF9"/>
<reference evidence="11" key="1">
    <citation type="submission" date="2017-05" db="EMBL/GenBank/DDBJ databases">
        <authorList>
            <person name="Macchi M."/>
            <person name="Festa S."/>
            <person name="Coppotelli B.M."/>
            <person name="Morelli I.S."/>
        </authorList>
    </citation>
    <scope>NUCLEOTIDE SEQUENCE [LARGE SCALE GENOMIC DNA]</scope>
    <source>
        <strain evidence="11">I</strain>
    </source>
</reference>
<keyword evidence="6 9" id="KW-0812">Transmembrane</keyword>
<comment type="caution">
    <text evidence="10">The sequence shown here is derived from an EMBL/GenBank/DDBJ whole genome shotgun (WGS) entry which is preliminary data.</text>
</comment>
<organism evidence="10 11">
    <name type="scientific">Inquilinus limosus</name>
    <dbReference type="NCBI Taxonomy" id="171674"/>
    <lineage>
        <taxon>Bacteria</taxon>
        <taxon>Pseudomonadati</taxon>
        <taxon>Pseudomonadota</taxon>
        <taxon>Alphaproteobacteria</taxon>
        <taxon>Rhodospirillales</taxon>
        <taxon>Rhodospirillaceae</taxon>
        <taxon>Inquilinus</taxon>
    </lineage>
</organism>
<gene>
    <name evidence="10" type="ORF">BWR60_15925</name>
</gene>
<dbReference type="InterPro" id="IPR029044">
    <property type="entry name" value="Nucleotide-diphossugar_trans"/>
</dbReference>
<evidence type="ECO:0000256" key="5">
    <source>
        <dbReference type="ARBA" id="ARBA00022679"/>
    </source>
</evidence>
<evidence type="ECO:0000256" key="4">
    <source>
        <dbReference type="ARBA" id="ARBA00022676"/>
    </source>
</evidence>
<dbReference type="GO" id="GO:0016020">
    <property type="term" value="C:membrane"/>
    <property type="evidence" value="ECO:0007669"/>
    <property type="project" value="UniProtKB-SubCell"/>
</dbReference>
<dbReference type="InterPro" id="IPR017835">
    <property type="entry name" value="Hopen-assoc_HpnI"/>
</dbReference>
<comment type="pathway">
    <text evidence="2">Lipid metabolism; sphingolipid metabolism.</text>
</comment>
<dbReference type="InterPro" id="IPR025993">
    <property type="entry name" value="Ceramide_glucosylTrfase"/>
</dbReference>
<dbReference type="SUPFAM" id="SSF53448">
    <property type="entry name" value="Nucleotide-diphospho-sugar transferases"/>
    <property type="match status" value="1"/>
</dbReference>
<dbReference type="NCBIfam" id="TIGR03472">
    <property type="entry name" value="HpnI"/>
    <property type="match status" value="1"/>
</dbReference>
<dbReference type="RefSeq" id="WP_088152012.1">
    <property type="nucleotide sequence ID" value="NZ_NHON01000028.1"/>
</dbReference>
<name>A0A211ZLF9_9PROT</name>
<dbReference type="GO" id="GO:0006679">
    <property type="term" value="P:glucosylceramide biosynthetic process"/>
    <property type="evidence" value="ECO:0007669"/>
    <property type="project" value="TreeGrafter"/>
</dbReference>
<dbReference type="Gene3D" id="3.90.550.10">
    <property type="entry name" value="Spore Coat Polysaccharide Biosynthesis Protein SpsA, Chain A"/>
    <property type="match status" value="1"/>
</dbReference>